<evidence type="ECO:0000256" key="1">
    <source>
        <dbReference type="SAM" id="MobiDB-lite"/>
    </source>
</evidence>
<proteinExistence type="predicted"/>
<sequence length="92" mass="9757">MFMGAGIPVYPPPVAARGAPPRRVRGSSNGKRERGSSWSHSGLLGEEVSPWSREYEGIPACSAEDVGLPVASDCCLMYEDTPGELQCEAAFA</sequence>
<evidence type="ECO:0000313" key="3">
    <source>
        <dbReference type="Proteomes" id="UP000314294"/>
    </source>
</evidence>
<dbReference type="Proteomes" id="UP000314294">
    <property type="component" value="Unassembled WGS sequence"/>
</dbReference>
<protein>
    <submittedName>
        <fullName evidence="2">Uncharacterized protein</fullName>
    </submittedName>
</protein>
<comment type="caution">
    <text evidence="2">The sequence shown here is derived from an EMBL/GenBank/DDBJ whole genome shotgun (WGS) entry which is preliminary data.</text>
</comment>
<feature type="region of interest" description="Disordered" evidence="1">
    <location>
        <begin position="1"/>
        <end position="44"/>
    </location>
</feature>
<dbReference type="AlphaFoldDB" id="A0A4Z2GMX8"/>
<name>A0A4Z2GMX8_9TELE</name>
<accession>A0A4Z2GMX8</accession>
<keyword evidence="3" id="KW-1185">Reference proteome</keyword>
<reference evidence="2 3" key="1">
    <citation type="submission" date="2019-03" db="EMBL/GenBank/DDBJ databases">
        <title>First draft genome of Liparis tanakae, snailfish: a comprehensive survey of snailfish specific genes.</title>
        <authorList>
            <person name="Kim W."/>
            <person name="Song I."/>
            <person name="Jeong J.-H."/>
            <person name="Kim D."/>
            <person name="Kim S."/>
            <person name="Ryu S."/>
            <person name="Song J.Y."/>
            <person name="Lee S.K."/>
        </authorList>
    </citation>
    <scope>NUCLEOTIDE SEQUENCE [LARGE SCALE GENOMIC DNA]</scope>
    <source>
        <tissue evidence="2">Muscle</tissue>
    </source>
</reference>
<dbReference type="EMBL" id="SRLO01000499">
    <property type="protein sequence ID" value="TNN54012.1"/>
    <property type="molecule type" value="Genomic_DNA"/>
</dbReference>
<evidence type="ECO:0000313" key="2">
    <source>
        <dbReference type="EMBL" id="TNN54012.1"/>
    </source>
</evidence>
<organism evidence="2 3">
    <name type="scientific">Liparis tanakae</name>
    <name type="common">Tanaka's snailfish</name>
    <dbReference type="NCBI Taxonomy" id="230148"/>
    <lineage>
        <taxon>Eukaryota</taxon>
        <taxon>Metazoa</taxon>
        <taxon>Chordata</taxon>
        <taxon>Craniata</taxon>
        <taxon>Vertebrata</taxon>
        <taxon>Euteleostomi</taxon>
        <taxon>Actinopterygii</taxon>
        <taxon>Neopterygii</taxon>
        <taxon>Teleostei</taxon>
        <taxon>Neoteleostei</taxon>
        <taxon>Acanthomorphata</taxon>
        <taxon>Eupercaria</taxon>
        <taxon>Perciformes</taxon>
        <taxon>Cottioidei</taxon>
        <taxon>Cottales</taxon>
        <taxon>Liparidae</taxon>
        <taxon>Liparis</taxon>
    </lineage>
</organism>
<gene>
    <name evidence="2" type="ORF">EYF80_035780</name>
</gene>